<dbReference type="PANTHER" id="PTHR43334:SF1">
    <property type="entry name" value="3-HYDROXYPROPIONATE--COA LIGASE [ADP-FORMING]"/>
    <property type="match status" value="1"/>
</dbReference>
<keyword evidence="3" id="KW-0067">ATP-binding</keyword>
<dbReference type="EMBL" id="BARU01002516">
    <property type="protein sequence ID" value="GAH29145.1"/>
    <property type="molecule type" value="Genomic_DNA"/>
</dbReference>
<dbReference type="Pfam" id="PF13549">
    <property type="entry name" value="ATP-grasp_5"/>
    <property type="match status" value="1"/>
</dbReference>
<accession>X1F9B0</accession>
<dbReference type="GO" id="GO:0005524">
    <property type="term" value="F:ATP binding"/>
    <property type="evidence" value="ECO:0007669"/>
    <property type="project" value="UniProtKB-KW"/>
</dbReference>
<reference evidence="4" key="1">
    <citation type="journal article" date="2014" name="Front. Microbiol.">
        <title>High frequency of phylogenetically diverse reductive dehalogenase-homologous genes in deep subseafloor sedimentary metagenomes.</title>
        <authorList>
            <person name="Kawai M."/>
            <person name="Futagami T."/>
            <person name="Toyoda A."/>
            <person name="Takaki Y."/>
            <person name="Nishi S."/>
            <person name="Hori S."/>
            <person name="Arai W."/>
            <person name="Tsubouchi T."/>
            <person name="Morono Y."/>
            <person name="Uchiyama I."/>
            <person name="Ito T."/>
            <person name="Fujiyama A."/>
            <person name="Inagaki F."/>
            <person name="Takami H."/>
        </authorList>
    </citation>
    <scope>NUCLEOTIDE SEQUENCE</scope>
    <source>
        <strain evidence="4">Expedition CK06-06</strain>
    </source>
</reference>
<dbReference type="InterPro" id="IPR051538">
    <property type="entry name" value="Acyl-CoA_Synth/Transferase"/>
</dbReference>
<evidence type="ECO:0000256" key="1">
    <source>
        <dbReference type="ARBA" id="ARBA00022598"/>
    </source>
</evidence>
<comment type="caution">
    <text evidence="4">The sequence shown here is derived from an EMBL/GenBank/DDBJ whole genome shotgun (WGS) entry which is preliminary data.</text>
</comment>
<dbReference type="Gene3D" id="3.30.470.20">
    <property type="entry name" value="ATP-grasp fold, B domain"/>
    <property type="match status" value="1"/>
</dbReference>
<evidence type="ECO:0000256" key="3">
    <source>
        <dbReference type="ARBA" id="ARBA00022840"/>
    </source>
</evidence>
<protein>
    <submittedName>
        <fullName evidence="4">Uncharacterized protein</fullName>
    </submittedName>
</protein>
<dbReference type="GO" id="GO:0016874">
    <property type="term" value="F:ligase activity"/>
    <property type="evidence" value="ECO:0007669"/>
    <property type="project" value="UniProtKB-KW"/>
</dbReference>
<keyword evidence="2" id="KW-0547">Nucleotide-binding</keyword>
<name>X1F9B0_9ZZZZ</name>
<feature type="non-terminal residue" evidence="4">
    <location>
        <position position="334"/>
    </location>
</feature>
<evidence type="ECO:0000313" key="4">
    <source>
        <dbReference type="EMBL" id="GAH29145.1"/>
    </source>
</evidence>
<sequence>MDKLRIFQKKFNEILSEADKQGRTKLLENEAYELLDIWGIKTPKFIVISNHIDLEKDLEISKENLEIVKKAFGKKLVLKILSPDIVHKTEVGGIKIIDNDSFEIKKNYKNMLEEVRSKVPDVNIFGVMISNFIKPKFELIVSILNDPQFGPVFSVGLGGIYTELFKDIVMGVAPVTFEKLKNLIKKLKCHPILYGYRGSKIVNEEKLLSTLMAINQLSIFSLDFNGKRSNDKKVSDNSNEKNSISDIERFSDNTNFSDYIIDEFEINPLAITEEGELVAIDCICRFHKKTIDDIKPFESPNLTNIEKFFKPETIAVIGASEIENRPGTIIYKSL</sequence>
<organism evidence="4">
    <name type="scientific">marine sediment metagenome</name>
    <dbReference type="NCBI Taxonomy" id="412755"/>
    <lineage>
        <taxon>unclassified sequences</taxon>
        <taxon>metagenomes</taxon>
        <taxon>ecological metagenomes</taxon>
    </lineage>
</organism>
<dbReference type="SUPFAM" id="SSF56059">
    <property type="entry name" value="Glutathione synthetase ATP-binding domain-like"/>
    <property type="match status" value="1"/>
</dbReference>
<dbReference type="AlphaFoldDB" id="X1F9B0"/>
<proteinExistence type="predicted"/>
<evidence type="ECO:0000256" key="2">
    <source>
        <dbReference type="ARBA" id="ARBA00022741"/>
    </source>
</evidence>
<gene>
    <name evidence="4" type="ORF">S03H2_05900</name>
</gene>
<keyword evidence="1" id="KW-0436">Ligase</keyword>
<dbReference type="PANTHER" id="PTHR43334">
    <property type="entry name" value="ACETATE--COA LIGASE [ADP-FORMING]"/>
    <property type="match status" value="1"/>
</dbReference>
<dbReference type="InterPro" id="IPR013815">
    <property type="entry name" value="ATP_grasp_subdomain_1"/>
</dbReference>
<dbReference type="Gene3D" id="3.30.1490.20">
    <property type="entry name" value="ATP-grasp fold, A domain"/>
    <property type="match status" value="1"/>
</dbReference>